<dbReference type="AlphaFoldDB" id="A0A845L543"/>
<organism evidence="1 2">
    <name type="scientific">Heliomicrobium gestii</name>
    <name type="common">Heliobacterium gestii</name>
    <dbReference type="NCBI Taxonomy" id="2699"/>
    <lineage>
        <taxon>Bacteria</taxon>
        <taxon>Bacillati</taxon>
        <taxon>Bacillota</taxon>
        <taxon>Clostridia</taxon>
        <taxon>Eubacteriales</taxon>
        <taxon>Heliobacteriaceae</taxon>
        <taxon>Heliomicrobium</taxon>
    </lineage>
</organism>
<dbReference type="Proteomes" id="UP000471031">
    <property type="component" value="Unassembled WGS sequence"/>
</dbReference>
<evidence type="ECO:0000313" key="2">
    <source>
        <dbReference type="Proteomes" id="UP000471031"/>
    </source>
</evidence>
<dbReference type="RefSeq" id="WP_161260290.1">
    <property type="nucleotide sequence ID" value="NZ_JAFBDC010000001.1"/>
</dbReference>
<evidence type="ECO:0000313" key="1">
    <source>
        <dbReference type="EMBL" id="MZP41717.1"/>
    </source>
</evidence>
<gene>
    <name evidence="1" type="ORF">GTO89_01560</name>
</gene>
<accession>A0A845L543</accession>
<keyword evidence="2" id="KW-1185">Reference proteome</keyword>
<proteinExistence type="predicted"/>
<dbReference type="PROSITE" id="PS51318">
    <property type="entry name" value="TAT"/>
    <property type="match status" value="1"/>
</dbReference>
<reference evidence="1 2" key="1">
    <citation type="submission" date="2020-01" db="EMBL/GenBank/DDBJ databases">
        <title>Whole genome sequence of Heliobacterium gestii DSM 11169.</title>
        <authorList>
            <person name="Kyndt J.A."/>
            <person name="Meyer T.E."/>
        </authorList>
    </citation>
    <scope>NUCLEOTIDE SEQUENCE [LARGE SCALE GENOMIC DNA]</scope>
    <source>
        <strain evidence="1 2">DSM 11169</strain>
    </source>
</reference>
<name>A0A845L543_HELGE</name>
<dbReference type="OrthoDB" id="5540948at2"/>
<dbReference type="InterPro" id="IPR006311">
    <property type="entry name" value="TAT_signal"/>
</dbReference>
<dbReference type="EMBL" id="WXEX01000001">
    <property type="protein sequence ID" value="MZP41717.1"/>
    <property type="molecule type" value="Genomic_DNA"/>
</dbReference>
<sequence length="478" mass="54101">MLDRMFNRRTFLGLAGACGIGLAAYGLRRRLSVAPAVAQSIVPEDPMAEPLPINQPGRWVDLSGFRLSRRKFPYPYRAAVAITSDIDGSTLDEFGAIHEYLNTQTMTAMGQGLGLDISDSFWMYNATDVVAKVHPDGRDMTCQMTYRKGTSQQPYCADAISHYLRCGWIDSIHSYGDFTRTNPADVRFARSLAEAAVKEWQRTGMDKRFEVWIDHGNNANVQNFGGADRDDLHYQAGDDPASPYYHTDLLPNIRFVWGSTRGSFESRLSRPSLIYRRTLRDGRRMWGFYRYTNKGLDGQNSPRWIWSPHLLKEQLNTENFRQLKESGGYAAFAQHLGGPSNLNPPFRPLEYEPLQLLAREQEQGEILVARTSRLLRYNLADLFVRWTAVRDDVSGAVTIDISAIDDPHLGSYTPEINDIRGITFSCSDPFQATIALKGKPLDPAWIVRHRPDGTGFGAIGIAWHQADQRNYRVNDRPR</sequence>
<comment type="caution">
    <text evidence="1">The sequence shown here is derived from an EMBL/GenBank/DDBJ whole genome shotgun (WGS) entry which is preliminary data.</text>
</comment>
<protein>
    <submittedName>
        <fullName evidence="1">Uncharacterized protein</fullName>
    </submittedName>
</protein>